<evidence type="ECO:0000313" key="8">
    <source>
        <dbReference type="Proteomes" id="UP001209540"/>
    </source>
</evidence>
<gene>
    <name evidence="7" type="ORF">BDA99DRAFT_515626</name>
</gene>
<accession>A0AAD5K6J7</accession>
<dbReference type="GO" id="GO:0046943">
    <property type="term" value="F:carboxylic acid transmembrane transporter activity"/>
    <property type="evidence" value="ECO:0007669"/>
    <property type="project" value="TreeGrafter"/>
</dbReference>
<feature type="transmembrane region" description="Helical" evidence="5">
    <location>
        <begin position="366"/>
        <end position="385"/>
    </location>
</feature>
<dbReference type="Pfam" id="PF07690">
    <property type="entry name" value="MFS_1"/>
    <property type="match status" value="1"/>
</dbReference>
<dbReference type="Gene3D" id="1.20.1250.20">
    <property type="entry name" value="MFS general substrate transporter like domains"/>
    <property type="match status" value="2"/>
</dbReference>
<feature type="transmembrane region" description="Helical" evidence="5">
    <location>
        <begin position="247"/>
        <end position="266"/>
    </location>
</feature>
<evidence type="ECO:0000256" key="2">
    <source>
        <dbReference type="ARBA" id="ARBA00022692"/>
    </source>
</evidence>
<keyword evidence="4 5" id="KW-0472">Membrane</keyword>
<feature type="transmembrane region" description="Helical" evidence="5">
    <location>
        <begin position="298"/>
        <end position="318"/>
    </location>
</feature>
<keyword evidence="8" id="KW-1185">Reference proteome</keyword>
<evidence type="ECO:0000256" key="3">
    <source>
        <dbReference type="ARBA" id="ARBA00022989"/>
    </source>
</evidence>
<dbReference type="InterPro" id="IPR005829">
    <property type="entry name" value="Sugar_transporter_CS"/>
</dbReference>
<dbReference type="PROSITE" id="PS50850">
    <property type="entry name" value="MFS"/>
    <property type="match status" value="1"/>
</dbReference>
<dbReference type="Proteomes" id="UP001209540">
    <property type="component" value="Unassembled WGS sequence"/>
</dbReference>
<dbReference type="SUPFAM" id="SSF103473">
    <property type="entry name" value="MFS general substrate transporter"/>
    <property type="match status" value="1"/>
</dbReference>
<dbReference type="PANTHER" id="PTHR23508:SF10">
    <property type="entry name" value="CARBOXYLIC ACID TRANSPORTER PROTEIN HOMOLOG"/>
    <property type="match status" value="1"/>
</dbReference>
<dbReference type="InterPro" id="IPR020846">
    <property type="entry name" value="MFS_dom"/>
</dbReference>
<dbReference type="InterPro" id="IPR011701">
    <property type="entry name" value="MFS"/>
</dbReference>
<comment type="subcellular location">
    <subcellularLocation>
        <location evidence="1">Membrane</location>
        <topology evidence="1">Multi-pass membrane protein</topology>
    </subcellularLocation>
</comment>
<evidence type="ECO:0000256" key="1">
    <source>
        <dbReference type="ARBA" id="ARBA00004141"/>
    </source>
</evidence>
<dbReference type="EMBL" id="JAIXMP010000019">
    <property type="protein sequence ID" value="KAI9258230.1"/>
    <property type="molecule type" value="Genomic_DNA"/>
</dbReference>
<evidence type="ECO:0000259" key="6">
    <source>
        <dbReference type="PROSITE" id="PS50850"/>
    </source>
</evidence>
<keyword evidence="3 5" id="KW-1133">Transmembrane helix</keyword>
<reference evidence="7" key="1">
    <citation type="journal article" date="2022" name="IScience">
        <title>Evolution of zygomycete secretomes and the origins of terrestrial fungal ecologies.</title>
        <authorList>
            <person name="Chang Y."/>
            <person name="Wang Y."/>
            <person name="Mondo S."/>
            <person name="Ahrendt S."/>
            <person name="Andreopoulos W."/>
            <person name="Barry K."/>
            <person name="Beard J."/>
            <person name="Benny G.L."/>
            <person name="Blankenship S."/>
            <person name="Bonito G."/>
            <person name="Cuomo C."/>
            <person name="Desiro A."/>
            <person name="Gervers K.A."/>
            <person name="Hundley H."/>
            <person name="Kuo A."/>
            <person name="LaButti K."/>
            <person name="Lang B.F."/>
            <person name="Lipzen A."/>
            <person name="O'Donnell K."/>
            <person name="Pangilinan J."/>
            <person name="Reynolds N."/>
            <person name="Sandor L."/>
            <person name="Smith M.E."/>
            <person name="Tsang A."/>
            <person name="Grigoriev I.V."/>
            <person name="Stajich J.E."/>
            <person name="Spatafora J.W."/>
        </authorList>
    </citation>
    <scope>NUCLEOTIDE SEQUENCE</scope>
    <source>
        <strain evidence="7">RSA 2281</strain>
    </source>
</reference>
<dbReference type="PROSITE" id="PS00217">
    <property type="entry name" value="SUGAR_TRANSPORT_2"/>
    <property type="match status" value="1"/>
</dbReference>
<dbReference type="InterPro" id="IPR036259">
    <property type="entry name" value="MFS_trans_sf"/>
</dbReference>
<feature type="transmembrane region" description="Helical" evidence="5">
    <location>
        <begin position="93"/>
        <end position="118"/>
    </location>
</feature>
<feature type="transmembrane region" description="Helical" evidence="5">
    <location>
        <begin position="157"/>
        <end position="176"/>
    </location>
</feature>
<dbReference type="CDD" id="cd17316">
    <property type="entry name" value="MFS_SV2_like"/>
    <property type="match status" value="1"/>
</dbReference>
<feature type="transmembrane region" description="Helical" evidence="5">
    <location>
        <begin position="130"/>
        <end position="150"/>
    </location>
</feature>
<feature type="domain" description="Major facilitator superfamily (MFS) profile" evidence="6">
    <location>
        <begin position="92"/>
        <end position="497"/>
    </location>
</feature>
<organism evidence="7 8">
    <name type="scientific">Phascolomyces articulosus</name>
    <dbReference type="NCBI Taxonomy" id="60185"/>
    <lineage>
        <taxon>Eukaryota</taxon>
        <taxon>Fungi</taxon>
        <taxon>Fungi incertae sedis</taxon>
        <taxon>Mucoromycota</taxon>
        <taxon>Mucoromycotina</taxon>
        <taxon>Mucoromycetes</taxon>
        <taxon>Mucorales</taxon>
        <taxon>Lichtheimiaceae</taxon>
        <taxon>Phascolomyces</taxon>
    </lineage>
</organism>
<keyword evidence="2 5" id="KW-0812">Transmembrane</keyword>
<protein>
    <submittedName>
        <fullName evidence="7">Major facilitator superfamily domain-containing protein</fullName>
    </submittedName>
</protein>
<proteinExistence type="predicted"/>
<evidence type="ECO:0000256" key="4">
    <source>
        <dbReference type="ARBA" id="ARBA00023136"/>
    </source>
</evidence>
<evidence type="ECO:0000256" key="5">
    <source>
        <dbReference type="SAM" id="Phobius"/>
    </source>
</evidence>
<feature type="transmembrane region" description="Helical" evidence="5">
    <location>
        <begin position="338"/>
        <end position="359"/>
    </location>
</feature>
<dbReference type="AlphaFoldDB" id="A0AAD5K6J7"/>
<evidence type="ECO:0000313" key="7">
    <source>
        <dbReference type="EMBL" id="KAI9258230.1"/>
    </source>
</evidence>
<comment type="caution">
    <text evidence="7">The sequence shown here is derived from an EMBL/GenBank/DDBJ whole genome shotgun (WGS) entry which is preliminary data.</text>
</comment>
<reference evidence="7" key="2">
    <citation type="submission" date="2023-02" db="EMBL/GenBank/DDBJ databases">
        <authorList>
            <consortium name="DOE Joint Genome Institute"/>
            <person name="Mondo S.J."/>
            <person name="Chang Y."/>
            <person name="Wang Y."/>
            <person name="Ahrendt S."/>
            <person name="Andreopoulos W."/>
            <person name="Barry K."/>
            <person name="Beard J."/>
            <person name="Benny G.L."/>
            <person name="Blankenship S."/>
            <person name="Bonito G."/>
            <person name="Cuomo C."/>
            <person name="Desiro A."/>
            <person name="Gervers K.A."/>
            <person name="Hundley H."/>
            <person name="Kuo A."/>
            <person name="LaButti K."/>
            <person name="Lang B.F."/>
            <person name="Lipzen A."/>
            <person name="O'Donnell K."/>
            <person name="Pangilinan J."/>
            <person name="Reynolds N."/>
            <person name="Sandor L."/>
            <person name="Smith M.W."/>
            <person name="Tsang A."/>
            <person name="Grigoriev I.V."/>
            <person name="Stajich J.E."/>
            <person name="Spatafora J.W."/>
        </authorList>
    </citation>
    <scope>NUCLEOTIDE SEQUENCE</scope>
    <source>
        <strain evidence="7">RSA 2281</strain>
    </source>
</reference>
<feature type="transmembrane region" description="Helical" evidence="5">
    <location>
        <begin position="472"/>
        <end position="492"/>
    </location>
</feature>
<name>A0AAD5K6J7_9FUNG</name>
<dbReference type="GO" id="GO:0005886">
    <property type="term" value="C:plasma membrane"/>
    <property type="evidence" value="ECO:0007669"/>
    <property type="project" value="TreeGrafter"/>
</dbReference>
<sequence length="548" mass="60614">MSEIAEKKQDVEIVTTTAATASSIQQQEEHQERRISVDSNENVVSVPATGKRSGKLKQHFKEIFGSIYVKPEGKPPNMWKVLTMLNNKQRLTFTAAFLGWLCDAYDFFCVSLAATYIAEDFGVEVSAVTSAITTTLMLRSIGALIFGMAADRWGRRWPLMIDIVLFSIINMASGFAPNLQTFIGLRAVFGIAMGGEWGLGASLALESLPVEARGLFSGIYQEGYAAGYLLATLVNYAVQITNSSWRIMFWAGSVFALLAVAIRFVVPESEAFEKTQEARKIMSRSFFKDIWIMIKSHYLRVIYMVILMAFFNFFSHGSQDLYPSFLLKQLGYSTTQQTVTSVIYNIGAICGGTIIGFYSNYFGRKISIMVCCVFVGAFIPLWIYGPNIQSVQFGSFVLQFFVQGAWGVVPAHLNELAPPAFRGLMPGLAYQLGNLVSAASSQIQATIGERYPLKNDDGSLILREGKVVPDYGLTQAIFMGVVSGCLLICITVGKEERNKDFLANILEDDDGNAIGVEDIENYRLEAGINEKAEHVEHADQKSQDQQSK</sequence>
<dbReference type="PANTHER" id="PTHR23508">
    <property type="entry name" value="CARBOXYLIC ACID TRANSPORTER PROTEIN HOMOLOG"/>
    <property type="match status" value="1"/>
</dbReference>